<organism evidence="2 3">
    <name type="scientific">Notoacmeibacter marinus</name>
    <dbReference type="NCBI Taxonomy" id="1876515"/>
    <lineage>
        <taxon>Bacteria</taxon>
        <taxon>Pseudomonadati</taxon>
        <taxon>Pseudomonadota</taxon>
        <taxon>Alphaproteobacteria</taxon>
        <taxon>Hyphomicrobiales</taxon>
        <taxon>Notoacmeibacteraceae</taxon>
        <taxon>Notoacmeibacter</taxon>
    </lineage>
</organism>
<gene>
    <name evidence="2" type="ORF">B7H23_13795</name>
</gene>
<evidence type="ECO:0000313" key="2">
    <source>
        <dbReference type="EMBL" id="OXS99252.1"/>
    </source>
</evidence>
<evidence type="ECO:0000313" key="3">
    <source>
        <dbReference type="Proteomes" id="UP000215405"/>
    </source>
</evidence>
<proteinExistence type="predicted"/>
<dbReference type="EMBL" id="NBYO01000003">
    <property type="protein sequence ID" value="OXS99252.1"/>
    <property type="molecule type" value="Genomic_DNA"/>
</dbReference>
<name>A0A231UTK2_9HYPH</name>
<evidence type="ECO:0000256" key="1">
    <source>
        <dbReference type="SAM" id="SignalP"/>
    </source>
</evidence>
<comment type="caution">
    <text evidence="2">The sequence shown here is derived from an EMBL/GenBank/DDBJ whole genome shotgun (WGS) entry which is preliminary data.</text>
</comment>
<feature type="signal peptide" evidence="1">
    <location>
        <begin position="1"/>
        <end position="21"/>
    </location>
</feature>
<dbReference type="Proteomes" id="UP000215405">
    <property type="component" value="Unassembled WGS sequence"/>
</dbReference>
<keyword evidence="1" id="KW-0732">Signal</keyword>
<sequence>MFRSIVAAASLLILSAGPVMAGPPSSDQAFFQSVQGEWAGAGEIVAGKYKGTKFNCKLAGVQSLADAAMTIGGTCRVGIFSQRMEAKIHWAKGGYRGAFLDGALGKGLDIIGGNVGGSRAIFTLKRNELNGAMLARVTDGDKMTITISVRVGDGMVPVIGLGLNRIDAVTTSSVR</sequence>
<keyword evidence="3" id="KW-1185">Reference proteome</keyword>
<reference evidence="3" key="1">
    <citation type="journal article" date="2017" name="Int. J. Syst. Evol. Microbiol.">
        <title>Notoacmeibacter marinus gen. nov., sp. nov., isolated from the gut of a limpet and proposal of Notoacmeibacteraceae fam. nov. in the order Rhizobiales of the class Alphaproteobacteria.</title>
        <authorList>
            <person name="Huang Z."/>
            <person name="Guo F."/>
            <person name="Lai Q."/>
        </authorList>
    </citation>
    <scope>NUCLEOTIDE SEQUENCE [LARGE SCALE GENOMIC DNA]</scope>
    <source>
        <strain evidence="3">XMTR2A4</strain>
    </source>
</reference>
<protein>
    <submittedName>
        <fullName evidence="2">Uncharacterized protein</fullName>
    </submittedName>
</protein>
<accession>A0A231UTK2</accession>
<dbReference type="RefSeq" id="WP_094078033.1">
    <property type="nucleotide sequence ID" value="NZ_NBYO01000003.1"/>
</dbReference>
<feature type="chain" id="PRO_5012533985" evidence="1">
    <location>
        <begin position="22"/>
        <end position="175"/>
    </location>
</feature>
<dbReference type="AlphaFoldDB" id="A0A231UTK2"/>